<dbReference type="InterPro" id="IPR036515">
    <property type="entry name" value="Transposase_17_sf"/>
</dbReference>
<keyword evidence="1" id="KW-0812">Transmembrane</keyword>
<gene>
    <name evidence="3" type="ORF">GCM10010993_19750</name>
</gene>
<dbReference type="Pfam" id="PF01797">
    <property type="entry name" value="Y1_Tnp"/>
    <property type="match status" value="1"/>
</dbReference>
<dbReference type="SMART" id="SM01321">
    <property type="entry name" value="Y1_Tnp"/>
    <property type="match status" value="1"/>
</dbReference>
<dbReference type="EMBL" id="BMFD01000006">
    <property type="protein sequence ID" value="GGC41140.1"/>
    <property type="molecule type" value="Genomic_DNA"/>
</dbReference>
<feature type="domain" description="Transposase IS200-like" evidence="2">
    <location>
        <begin position="32"/>
        <end position="146"/>
    </location>
</feature>
<dbReference type="Gene3D" id="3.30.70.1290">
    <property type="entry name" value="Transposase IS200-like"/>
    <property type="match status" value="1"/>
</dbReference>
<accession>A0ABQ1MI23</accession>
<dbReference type="InterPro" id="IPR002686">
    <property type="entry name" value="Transposase_17"/>
</dbReference>
<keyword evidence="1" id="KW-0472">Membrane</keyword>
<name>A0ABQ1MI23_9BACT</name>
<reference evidence="4" key="1">
    <citation type="journal article" date="2019" name="Int. J. Syst. Evol. Microbiol.">
        <title>The Global Catalogue of Microorganisms (GCM) 10K type strain sequencing project: providing services to taxonomists for standard genome sequencing and annotation.</title>
        <authorList>
            <consortium name="The Broad Institute Genomics Platform"/>
            <consortium name="The Broad Institute Genome Sequencing Center for Infectious Disease"/>
            <person name="Wu L."/>
            <person name="Ma J."/>
        </authorList>
    </citation>
    <scope>NUCLEOTIDE SEQUENCE [LARGE SCALE GENOMIC DNA]</scope>
    <source>
        <strain evidence="4">CGMCC 1.12479</strain>
    </source>
</reference>
<feature type="transmembrane region" description="Helical" evidence="1">
    <location>
        <begin position="12"/>
        <end position="40"/>
    </location>
</feature>
<dbReference type="PANTHER" id="PTHR33360">
    <property type="entry name" value="TRANSPOSASE FOR INSERTION SEQUENCE ELEMENT IS200"/>
    <property type="match status" value="1"/>
</dbReference>
<evidence type="ECO:0000256" key="1">
    <source>
        <dbReference type="SAM" id="Phobius"/>
    </source>
</evidence>
<evidence type="ECO:0000313" key="4">
    <source>
        <dbReference type="Proteomes" id="UP000635885"/>
    </source>
</evidence>
<keyword evidence="4" id="KW-1185">Reference proteome</keyword>
<proteinExistence type="predicted"/>
<evidence type="ECO:0000313" key="3">
    <source>
        <dbReference type="EMBL" id="GGC41140.1"/>
    </source>
</evidence>
<dbReference type="SUPFAM" id="SSF143422">
    <property type="entry name" value="Transposase IS200-like"/>
    <property type="match status" value="1"/>
</dbReference>
<evidence type="ECO:0000259" key="2">
    <source>
        <dbReference type="SMART" id="SM01321"/>
    </source>
</evidence>
<sequence>MKINYPYTLNYFFNLSILVMIFNINYLIMSTYTSLLYHIVFSTYKREKTITQSNKKELFAYIYGYLKNKNCHLYRLNGVEDHIHIFTHIHQSISLASLVKDIKLSTSTLIKDKLLFKDWNGWQEGYGAFTVNANSKDKLIDYIINQEEHHKHVSYLEEYKKLLNDHGVIFDEKYLL</sequence>
<protein>
    <submittedName>
        <fullName evidence="3">Transposase</fullName>
    </submittedName>
</protein>
<organism evidence="3 4">
    <name type="scientific">Belliella aquatica</name>
    <dbReference type="NCBI Taxonomy" id="1323734"/>
    <lineage>
        <taxon>Bacteria</taxon>
        <taxon>Pseudomonadati</taxon>
        <taxon>Bacteroidota</taxon>
        <taxon>Cytophagia</taxon>
        <taxon>Cytophagales</taxon>
        <taxon>Cyclobacteriaceae</taxon>
        <taxon>Belliella</taxon>
    </lineage>
</organism>
<dbReference type="PANTHER" id="PTHR33360:SF2">
    <property type="entry name" value="TRANSPOSASE FOR INSERTION SEQUENCE ELEMENT IS200"/>
    <property type="match status" value="1"/>
</dbReference>
<dbReference type="Proteomes" id="UP000635885">
    <property type="component" value="Unassembled WGS sequence"/>
</dbReference>
<keyword evidence="1" id="KW-1133">Transmembrane helix</keyword>
<dbReference type="NCBIfam" id="NF033573">
    <property type="entry name" value="transpos_IS200"/>
    <property type="match status" value="1"/>
</dbReference>
<comment type="caution">
    <text evidence="3">The sequence shown here is derived from an EMBL/GenBank/DDBJ whole genome shotgun (WGS) entry which is preliminary data.</text>
</comment>